<dbReference type="EMBL" id="CAKKNE010000004">
    <property type="protein sequence ID" value="CAH0374778.1"/>
    <property type="molecule type" value="Genomic_DNA"/>
</dbReference>
<dbReference type="OrthoDB" id="206762at2759"/>
<keyword evidence="2 6" id="KW-0812">Transmembrane</keyword>
<organism evidence="7">
    <name type="scientific">Pelagomonas calceolata</name>
    <dbReference type="NCBI Taxonomy" id="35677"/>
    <lineage>
        <taxon>Eukaryota</taxon>
        <taxon>Sar</taxon>
        <taxon>Stramenopiles</taxon>
        <taxon>Ochrophyta</taxon>
        <taxon>Pelagophyceae</taxon>
        <taxon>Pelagomonadales</taxon>
        <taxon>Pelagomonadaceae</taxon>
        <taxon>Pelagomonas</taxon>
    </lineage>
</organism>
<dbReference type="PANTHER" id="PTHR11132">
    <property type="entry name" value="SOLUTE CARRIER FAMILY 35"/>
    <property type="match status" value="1"/>
</dbReference>
<evidence type="ECO:0000313" key="7">
    <source>
        <dbReference type="EMBL" id="CAE0695202.1"/>
    </source>
</evidence>
<gene>
    <name evidence="7" type="ORF">PCAL00307_LOCUS10638</name>
    <name evidence="8" type="ORF">PECAL_4P20800</name>
</gene>
<evidence type="ECO:0000313" key="9">
    <source>
        <dbReference type="Proteomes" id="UP000789595"/>
    </source>
</evidence>
<evidence type="ECO:0000313" key="8">
    <source>
        <dbReference type="EMBL" id="CAH0374778.1"/>
    </source>
</evidence>
<dbReference type="GO" id="GO:0016020">
    <property type="term" value="C:membrane"/>
    <property type="evidence" value="ECO:0007669"/>
    <property type="project" value="UniProtKB-SubCell"/>
</dbReference>
<sequence length="509" mass="55134">MAMRYELSAVLREIWTSRALVPGACVFAYIVASLLIVVMNKVVLDTYQFPSTTIILSLQLAATLASVVGFVLWVGWPRERRRRVYGAVQTKGPSDRTLVKAAAPPLALLFLLDVALGHVASRALGLDAFAAFRRFNIPIAMHLEVFMRMAPWNRKIAAATWVMVLGPLMAVLLGRGRSTSAYETAAGLPSDILDQAHVFGAASTDRIVSRGNATRYVITQKSHGAARFEALSFDGCAAALCSACVAALRVVALRHVLLRHRSQADAAQGRVWTERPRGIGVEEEAARALLDDDTSQDSDSDVELPIRPIAPPEKPIPSTYAFAGLLLAVTTALCLPCVVVAGAFLERTGVEKALTDTTLSLGFLMRFLFLILLGPTHEVAIYACVLHNPALTTLVASGFKYTALGAYHAFFLVNLPGEAEQDEWDYLGTAVTALASAVYTVEWFRAATRPAAGPSVAVGLHAPPPQSPEEDARKPRRIRSSDQFESPWWARSASVELVDRGRFGSVVRL</sequence>
<accession>A0A7S3ZVG6</accession>
<feature type="transmembrane region" description="Helical" evidence="6">
    <location>
        <begin position="156"/>
        <end position="174"/>
    </location>
</feature>
<keyword evidence="9" id="KW-1185">Reference proteome</keyword>
<dbReference type="Proteomes" id="UP000789595">
    <property type="component" value="Unassembled WGS sequence"/>
</dbReference>
<evidence type="ECO:0000256" key="4">
    <source>
        <dbReference type="ARBA" id="ARBA00023136"/>
    </source>
</evidence>
<feature type="transmembrane region" description="Helical" evidence="6">
    <location>
        <begin position="97"/>
        <end position="120"/>
    </location>
</feature>
<evidence type="ECO:0000256" key="3">
    <source>
        <dbReference type="ARBA" id="ARBA00022989"/>
    </source>
</evidence>
<feature type="transmembrane region" description="Helical" evidence="6">
    <location>
        <begin position="54"/>
        <end position="76"/>
    </location>
</feature>
<dbReference type="AlphaFoldDB" id="A0A7S3ZVG6"/>
<protein>
    <submittedName>
        <fullName evidence="7">Uncharacterized protein</fullName>
    </submittedName>
</protein>
<keyword evidence="4 6" id="KW-0472">Membrane</keyword>
<name>A0A7S3ZVG6_9STRA</name>
<reference evidence="7" key="1">
    <citation type="submission" date="2021-01" db="EMBL/GenBank/DDBJ databases">
        <authorList>
            <person name="Corre E."/>
            <person name="Pelletier E."/>
            <person name="Niang G."/>
            <person name="Scheremetjew M."/>
            <person name="Finn R."/>
            <person name="Kale V."/>
            <person name="Holt S."/>
            <person name="Cochrane G."/>
            <person name="Meng A."/>
            <person name="Brown T."/>
            <person name="Cohen L."/>
        </authorList>
    </citation>
    <scope>NUCLEOTIDE SEQUENCE</scope>
    <source>
        <strain evidence="7">CCMP1756</strain>
    </source>
</reference>
<feature type="transmembrane region" description="Helical" evidence="6">
    <location>
        <begin position="320"/>
        <end position="345"/>
    </location>
</feature>
<comment type="subcellular location">
    <subcellularLocation>
        <location evidence="1">Membrane</location>
        <topology evidence="1">Multi-pass membrane protein</topology>
    </subcellularLocation>
</comment>
<dbReference type="EMBL" id="HBIW01012390">
    <property type="protein sequence ID" value="CAE0695202.1"/>
    <property type="molecule type" value="Transcribed_RNA"/>
</dbReference>
<reference evidence="8" key="2">
    <citation type="submission" date="2021-11" db="EMBL/GenBank/DDBJ databases">
        <authorList>
            <consortium name="Genoscope - CEA"/>
            <person name="William W."/>
        </authorList>
    </citation>
    <scope>NUCLEOTIDE SEQUENCE</scope>
</reference>
<feature type="transmembrane region" description="Helical" evidence="6">
    <location>
        <begin position="20"/>
        <end position="42"/>
    </location>
</feature>
<dbReference type="InterPro" id="IPR050186">
    <property type="entry name" value="TPT_transporter"/>
</dbReference>
<evidence type="ECO:0000256" key="2">
    <source>
        <dbReference type="ARBA" id="ARBA00022692"/>
    </source>
</evidence>
<keyword evidence="3 6" id="KW-1133">Transmembrane helix</keyword>
<evidence type="ECO:0000256" key="5">
    <source>
        <dbReference type="SAM" id="MobiDB-lite"/>
    </source>
</evidence>
<feature type="region of interest" description="Disordered" evidence="5">
    <location>
        <begin position="455"/>
        <end position="483"/>
    </location>
</feature>
<evidence type="ECO:0000256" key="6">
    <source>
        <dbReference type="SAM" id="Phobius"/>
    </source>
</evidence>
<evidence type="ECO:0000256" key="1">
    <source>
        <dbReference type="ARBA" id="ARBA00004141"/>
    </source>
</evidence>
<proteinExistence type="predicted"/>